<accession>A0ABU1WFS5</accession>
<evidence type="ECO:0000256" key="1">
    <source>
        <dbReference type="SAM" id="MobiDB-lite"/>
    </source>
</evidence>
<evidence type="ECO:0000313" key="3">
    <source>
        <dbReference type="EMBL" id="MDR7148094.1"/>
    </source>
</evidence>
<feature type="chain" id="PRO_5045882068" evidence="2">
    <location>
        <begin position="25"/>
        <end position="181"/>
    </location>
</feature>
<dbReference type="Pfam" id="PF11776">
    <property type="entry name" value="RcnB"/>
    <property type="match status" value="1"/>
</dbReference>
<evidence type="ECO:0000256" key="2">
    <source>
        <dbReference type="SAM" id="SignalP"/>
    </source>
</evidence>
<proteinExistence type="predicted"/>
<dbReference type="Proteomes" id="UP001265700">
    <property type="component" value="Unassembled WGS sequence"/>
</dbReference>
<keyword evidence="2" id="KW-0732">Signal</keyword>
<name>A0ABU1WFS5_9BURK</name>
<dbReference type="RefSeq" id="WP_310310282.1">
    <property type="nucleotide sequence ID" value="NZ_JAVDWU010000001.1"/>
</dbReference>
<feature type="compositionally biased region" description="Basic and acidic residues" evidence="1">
    <location>
        <begin position="42"/>
        <end position="102"/>
    </location>
</feature>
<sequence>MKSRNFFALAVAALTLGISSAALAQGPMQRVIRAEAAAIQHVDDRRGDRDDFRKDRRDDRRDHRADRRDDRKDHRADRREDRRDHRADRRDHRRDDRRDFRHGYYQPAPVVQHYYYHARGPEFRRGHYIPREYRNRQYVVVNHHHHRLTAPPRGHHWVQVGSDYVLIAVATGLIAHIILNN</sequence>
<keyword evidence="4" id="KW-1185">Reference proteome</keyword>
<reference evidence="3 4" key="1">
    <citation type="submission" date="2023-07" db="EMBL/GenBank/DDBJ databases">
        <title>Sorghum-associated microbial communities from plants grown in Nebraska, USA.</title>
        <authorList>
            <person name="Schachtman D."/>
        </authorList>
    </citation>
    <scope>NUCLEOTIDE SEQUENCE [LARGE SCALE GENOMIC DNA]</scope>
    <source>
        <strain evidence="3 4">4249</strain>
    </source>
</reference>
<comment type="caution">
    <text evidence="3">The sequence shown here is derived from an EMBL/GenBank/DDBJ whole genome shotgun (WGS) entry which is preliminary data.</text>
</comment>
<protein>
    <submittedName>
        <fullName evidence="3">Ni/Co efflux regulator RcnB</fullName>
    </submittedName>
</protein>
<dbReference type="InterPro" id="IPR024572">
    <property type="entry name" value="RcnB"/>
</dbReference>
<dbReference type="Gene3D" id="3.10.450.160">
    <property type="entry name" value="inner membrane protein cigr"/>
    <property type="match status" value="1"/>
</dbReference>
<evidence type="ECO:0000313" key="4">
    <source>
        <dbReference type="Proteomes" id="UP001265700"/>
    </source>
</evidence>
<dbReference type="EMBL" id="JAVDWU010000001">
    <property type="protein sequence ID" value="MDR7148094.1"/>
    <property type="molecule type" value="Genomic_DNA"/>
</dbReference>
<feature type="region of interest" description="Disordered" evidence="1">
    <location>
        <begin position="42"/>
        <end position="103"/>
    </location>
</feature>
<organism evidence="3 4">
    <name type="scientific">Hydrogenophaga palleronii</name>
    <dbReference type="NCBI Taxonomy" id="65655"/>
    <lineage>
        <taxon>Bacteria</taxon>
        <taxon>Pseudomonadati</taxon>
        <taxon>Pseudomonadota</taxon>
        <taxon>Betaproteobacteria</taxon>
        <taxon>Burkholderiales</taxon>
        <taxon>Comamonadaceae</taxon>
        <taxon>Hydrogenophaga</taxon>
    </lineage>
</organism>
<gene>
    <name evidence="3" type="ORF">J2W49_000022</name>
</gene>
<feature type="signal peptide" evidence="2">
    <location>
        <begin position="1"/>
        <end position="24"/>
    </location>
</feature>